<feature type="transmembrane region" description="Helical" evidence="1">
    <location>
        <begin position="336"/>
        <end position="355"/>
    </location>
</feature>
<feature type="transmembrane region" description="Helical" evidence="1">
    <location>
        <begin position="137"/>
        <end position="166"/>
    </location>
</feature>
<feature type="transmembrane region" description="Helical" evidence="1">
    <location>
        <begin position="226"/>
        <end position="244"/>
    </location>
</feature>
<evidence type="ECO:0000256" key="1">
    <source>
        <dbReference type="SAM" id="Phobius"/>
    </source>
</evidence>
<feature type="transmembrane region" description="Helical" evidence="1">
    <location>
        <begin position="46"/>
        <end position="64"/>
    </location>
</feature>
<name>A0ABP6QLN6_9ACTN</name>
<proteinExistence type="predicted"/>
<keyword evidence="4" id="KW-1185">Reference proteome</keyword>
<dbReference type="Proteomes" id="UP001501237">
    <property type="component" value="Unassembled WGS sequence"/>
</dbReference>
<dbReference type="EMBL" id="BAAAUV010000032">
    <property type="protein sequence ID" value="GAA3237426.1"/>
    <property type="molecule type" value="Genomic_DNA"/>
</dbReference>
<feature type="transmembrane region" description="Helical" evidence="1">
    <location>
        <begin position="201"/>
        <end position="219"/>
    </location>
</feature>
<organism evidence="3 4">
    <name type="scientific">Actinocorallia longicatena</name>
    <dbReference type="NCBI Taxonomy" id="111803"/>
    <lineage>
        <taxon>Bacteria</taxon>
        <taxon>Bacillati</taxon>
        <taxon>Actinomycetota</taxon>
        <taxon>Actinomycetes</taxon>
        <taxon>Streptosporangiales</taxon>
        <taxon>Thermomonosporaceae</taxon>
        <taxon>Actinocorallia</taxon>
    </lineage>
</organism>
<evidence type="ECO:0000313" key="3">
    <source>
        <dbReference type="EMBL" id="GAA3237426.1"/>
    </source>
</evidence>
<dbReference type="Pfam" id="PF13231">
    <property type="entry name" value="PMT_2"/>
    <property type="match status" value="1"/>
</dbReference>
<comment type="caution">
    <text evidence="3">The sequence shown here is derived from an EMBL/GenBank/DDBJ whole genome shotgun (WGS) entry which is preliminary data.</text>
</comment>
<keyword evidence="1" id="KW-0472">Membrane</keyword>
<sequence>MATESTMTEARPEGKKLRANVKPAPYRIPQAPPMGWSPTGSKRREWVSRGMVGTIMFLQAVLTLRLRNSPSVGEVHTLTDYRSTPFIQGNESIYPTIVDALGITGARFFSLLCMLACTAMVYSWSRRLFNERVGLAAAFAFAVIAPTLVVGALATVDAFGLALLALATWLTIESRQGPAWPVFLAAPVAALAVVVNYSALYYLPVVTLLALLVSVRVVAPVMAAARTAPLVLVTIGMAAFTASVTSNQKMPESEDIGTLAEGTFHWLGLITGLALAGAGFYVKRARMGEVPRGYDEEPPGIGWRIMLGVILCLPPILAPVFLTLTPSVAPLWKPPLAYSALFTATMAGVGLVRIVGRHFRFPQWGIMAAVALLSIGMAQSSYEYTLWPNASRLAEVLATQVQPTGKYLASDPETINYYLKDKTKPTQWTPTSAGDPTKALKKMTFDLVVLERPFLSKADEALEAELRDSGTYRILNTVPFRLGWTRGTHEIWIANDVPVK</sequence>
<gene>
    <name evidence="3" type="ORF">GCM10010468_72350</name>
</gene>
<evidence type="ECO:0000313" key="4">
    <source>
        <dbReference type="Proteomes" id="UP001501237"/>
    </source>
</evidence>
<keyword evidence="1" id="KW-1133">Transmembrane helix</keyword>
<evidence type="ECO:0000259" key="2">
    <source>
        <dbReference type="Pfam" id="PF13231"/>
    </source>
</evidence>
<feature type="transmembrane region" description="Helical" evidence="1">
    <location>
        <begin position="264"/>
        <end position="282"/>
    </location>
</feature>
<dbReference type="InterPro" id="IPR038731">
    <property type="entry name" value="RgtA/B/C-like"/>
</dbReference>
<reference evidence="4" key="1">
    <citation type="journal article" date="2019" name="Int. J. Syst. Evol. Microbiol.">
        <title>The Global Catalogue of Microorganisms (GCM) 10K type strain sequencing project: providing services to taxonomists for standard genome sequencing and annotation.</title>
        <authorList>
            <consortium name="The Broad Institute Genomics Platform"/>
            <consortium name="The Broad Institute Genome Sequencing Center for Infectious Disease"/>
            <person name="Wu L."/>
            <person name="Ma J."/>
        </authorList>
    </citation>
    <scope>NUCLEOTIDE SEQUENCE [LARGE SCALE GENOMIC DNA]</scope>
    <source>
        <strain evidence="4">JCM 9377</strain>
    </source>
</reference>
<feature type="domain" description="Glycosyltransferase RgtA/B/C/D-like" evidence="2">
    <location>
        <begin position="102"/>
        <end position="232"/>
    </location>
</feature>
<accession>A0ABP6QLN6</accession>
<feature type="transmembrane region" description="Helical" evidence="1">
    <location>
        <begin position="303"/>
        <end position="324"/>
    </location>
</feature>
<protein>
    <submittedName>
        <fullName evidence="3">DUF3824 domain-containing protein</fullName>
    </submittedName>
</protein>
<keyword evidence="1" id="KW-0812">Transmembrane</keyword>
<feature type="transmembrane region" description="Helical" evidence="1">
    <location>
        <begin position="108"/>
        <end position="125"/>
    </location>
</feature>